<dbReference type="EMBL" id="GBYB01006976">
    <property type="protein sequence ID" value="JAG76743.1"/>
    <property type="molecule type" value="Transcribed_RNA"/>
</dbReference>
<gene>
    <name evidence="2" type="primary">syd_3</name>
    <name evidence="5" type="synonym">LOC105264580</name>
    <name evidence="3" type="synonym">syd_0</name>
    <name evidence="2" type="ORF">g.7990</name>
    <name evidence="3" type="ORF">g.7991</name>
</gene>
<accession>A0A0C9RF15</accession>
<evidence type="ECO:0000313" key="5">
    <source>
        <dbReference type="RefSeq" id="XP_011299842.1"/>
    </source>
</evidence>
<organism evidence="2">
    <name type="scientific">Fopius arisanus</name>
    <dbReference type="NCBI Taxonomy" id="64838"/>
    <lineage>
        <taxon>Eukaryota</taxon>
        <taxon>Metazoa</taxon>
        <taxon>Ecdysozoa</taxon>
        <taxon>Arthropoda</taxon>
        <taxon>Hexapoda</taxon>
        <taxon>Insecta</taxon>
        <taxon>Pterygota</taxon>
        <taxon>Neoptera</taxon>
        <taxon>Endopterygota</taxon>
        <taxon>Hymenoptera</taxon>
        <taxon>Apocrita</taxon>
        <taxon>Ichneumonoidea</taxon>
        <taxon>Braconidae</taxon>
        <taxon>Opiinae</taxon>
        <taxon>Fopius</taxon>
    </lineage>
</organism>
<evidence type="ECO:0000313" key="2">
    <source>
        <dbReference type="EMBL" id="JAG76742.1"/>
    </source>
</evidence>
<dbReference type="EMBL" id="GBYB01006975">
    <property type="protein sequence ID" value="JAG76742.1"/>
    <property type="molecule type" value="Transcribed_RNA"/>
</dbReference>
<dbReference type="AlphaFoldDB" id="A0A0C9RF15"/>
<feature type="signal peptide" evidence="1">
    <location>
        <begin position="1"/>
        <end position="15"/>
    </location>
</feature>
<dbReference type="OrthoDB" id="7674957at2759"/>
<sequence length="99" mass="11285">MNFVILLTIFGICTGAPQFLHQQYNPSPYAHEAVLVNSAMEDALPRDLKNHFYDNPKIAAALAQESWLAKKEMQVINREADRIPRQKIFDVLQQAGFAR</sequence>
<accession>A0A9R1SZ81</accession>
<evidence type="ECO:0000256" key="1">
    <source>
        <dbReference type="SAM" id="SignalP"/>
    </source>
</evidence>
<dbReference type="Proteomes" id="UP000694866">
    <property type="component" value="Unplaced"/>
</dbReference>
<keyword evidence="4" id="KW-1185">Reference proteome</keyword>
<name>A0A0C9RF15_9HYME</name>
<reference evidence="2" key="1">
    <citation type="submission" date="2015-01" db="EMBL/GenBank/DDBJ databases">
        <title>Transcriptome Assembly of Fopius arisanus.</title>
        <authorList>
            <person name="Geib S."/>
        </authorList>
    </citation>
    <scope>NUCLEOTIDE SEQUENCE</scope>
</reference>
<reference evidence="5" key="2">
    <citation type="submission" date="2025-04" db="UniProtKB">
        <authorList>
            <consortium name="RefSeq"/>
        </authorList>
    </citation>
    <scope>IDENTIFICATION</scope>
    <source>
        <strain evidence="5">USDA-PBARC FA_bdor</strain>
        <tissue evidence="5">Whole organism</tissue>
    </source>
</reference>
<dbReference type="GeneID" id="105264580"/>
<protein>
    <submittedName>
        <fullName evidence="3">Syd_0 protein</fullName>
    </submittedName>
    <submittedName>
        <fullName evidence="2">Syd_3 protein</fullName>
    </submittedName>
</protein>
<proteinExistence type="predicted"/>
<feature type="chain" id="PRO_5011847748" evidence="1">
    <location>
        <begin position="16"/>
        <end position="99"/>
    </location>
</feature>
<dbReference type="RefSeq" id="XP_011299842.1">
    <property type="nucleotide sequence ID" value="XM_011301540.1"/>
</dbReference>
<evidence type="ECO:0000313" key="3">
    <source>
        <dbReference type="EMBL" id="JAG76743.1"/>
    </source>
</evidence>
<keyword evidence="1" id="KW-0732">Signal</keyword>
<evidence type="ECO:0000313" key="4">
    <source>
        <dbReference type="Proteomes" id="UP000694866"/>
    </source>
</evidence>
<dbReference type="KEGG" id="fas:105264580"/>